<evidence type="ECO:0000256" key="7">
    <source>
        <dbReference type="ARBA" id="ARBA00023014"/>
    </source>
</evidence>
<dbReference type="Gene3D" id="3.30.70.2740">
    <property type="match status" value="1"/>
</dbReference>
<evidence type="ECO:0000256" key="4">
    <source>
        <dbReference type="ARBA" id="ARBA00022827"/>
    </source>
</evidence>
<proteinExistence type="predicted"/>
<evidence type="ECO:0000256" key="2">
    <source>
        <dbReference type="ARBA" id="ARBA00022630"/>
    </source>
</evidence>
<dbReference type="SUPFAM" id="SSF55103">
    <property type="entry name" value="FAD-linked oxidases, C-terminal domain"/>
    <property type="match status" value="1"/>
</dbReference>
<dbReference type="PANTHER" id="PTHR11748">
    <property type="entry name" value="D-LACTATE DEHYDROGENASE"/>
    <property type="match status" value="1"/>
</dbReference>
<dbReference type="InterPro" id="IPR017900">
    <property type="entry name" value="4Fe4S_Fe_S_CS"/>
</dbReference>
<dbReference type="PROSITE" id="PS51379">
    <property type="entry name" value="4FE4S_FER_2"/>
    <property type="match status" value="1"/>
</dbReference>
<evidence type="ECO:0000313" key="10">
    <source>
        <dbReference type="EMBL" id="MDI9858912.1"/>
    </source>
</evidence>
<comment type="cofactor">
    <cofactor evidence="1">
        <name>FAD</name>
        <dbReference type="ChEBI" id="CHEBI:57692"/>
    </cofactor>
</comment>
<feature type="domain" description="4Fe-4S ferredoxin-type" evidence="8">
    <location>
        <begin position="624"/>
        <end position="657"/>
    </location>
</feature>
<evidence type="ECO:0000259" key="9">
    <source>
        <dbReference type="PROSITE" id="PS51387"/>
    </source>
</evidence>
<keyword evidence="4" id="KW-0274">FAD</keyword>
<gene>
    <name evidence="10" type="ORF">QM524_06815</name>
</gene>
<dbReference type="InterPro" id="IPR004113">
    <property type="entry name" value="FAD-bd_oxidored_4_C"/>
</dbReference>
<dbReference type="SUPFAM" id="SSF56176">
    <property type="entry name" value="FAD-binding/transporter-associated domain-like"/>
    <property type="match status" value="1"/>
</dbReference>
<evidence type="ECO:0000313" key="11">
    <source>
        <dbReference type="Proteomes" id="UP001236507"/>
    </source>
</evidence>
<dbReference type="InterPro" id="IPR016166">
    <property type="entry name" value="FAD-bd_PCMH"/>
</dbReference>
<comment type="caution">
    <text evidence="10">The sequence shown here is derived from an EMBL/GenBank/DDBJ whole genome shotgun (WGS) entry which is preliminary data.</text>
</comment>
<keyword evidence="7" id="KW-0411">Iron-sulfur</keyword>
<dbReference type="Pfam" id="PF02913">
    <property type="entry name" value="FAD-oxidase_C"/>
    <property type="match status" value="1"/>
</dbReference>
<evidence type="ECO:0000256" key="6">
    <source>
        <dbReference type="ARBA" id="ARBA00023004"/>
    </source>
</evidence>
<dbReference type="PANTHER" id="PTHR11748:SF119">
    <property type="entry name" value="D-2-HYDROXYGLUTARATE DEHYDROGENASE"/>
    <property type="match status" value="1"/>
</dbReference>
<reference evidence="10 11" key="1">
    <citation type="submission" date="2023-05" db="EMBL/GenBank/DDBJ databases">
        <title>Novel species of genus Flectobacillus isolated from stream in China.</title>
        <authorList>
            <person name="Lu H."/>
        </authorList>
    </citation>
    <scope>NUCLEOTIDE SEQUENCE [LARGE SCALE GENOMIC DNA]</scope>
    <source>
        <strain evidence="10 11">KCTC 42575</strain>
    </source>
</reference>
<dbReference type="InterPro" id="IPR006094">
    <property type="entry name" value="Oxid_FAD_bind_N"/>
</dbReference>
<dbReference type="PROSITE" id="PS00198">
    <property type="entry name" value="4FE4S_FER_1"/>
    <property type="match status" value="1"/>
</dbReference>
<dbReference type="EMBL" id="JASHIF010000004">
    <property type="protein sequence ID" value="MDI9858912.1"/>
    <property type="molecule type" value="Genomic_DNA"/>
</dbReference>
<evidence type="ECO:0000256" key="1">
    <source>
        <dbReference type="ARBA" id="ARBA00001974"/>
    </source>
</evidence>
<dbReference type="PROSITE" id="PS51387">
    <property type="entry name" value="FAD_PCMH"/>
    <property type="match status" value="1"/>
</dbReference>
<keyword evidence="5" id="KW-0560">Oxidoreductase</keyword>
<evidence type="ECO:0000259" key="8">
    <source>
        <dbReference type="PROSITE" id="PS51379"/>
    </source>
</evidence>
<dbReference type="Pfam" id="PF13534">
    <property type="entry name" value="Fer4_17"/>
    <property type="match status" value="1"/>
</dbReference>
<dbReference type="InterPro" id="IPR017896">
    <property type="entry name" value="4Fe4S_Fe-S-bd"/>
</dbReference>
<dbReference type="Gene3D" id="3.30.465.10">
    <property type="match status" value="1"/>
</dbReference>
<evidence type="ECO:0000256" key="3">
    <source>
        <dbReference type="ARBA" id="ARBA00022723"/>
    </source>
</evidence>
<protein>
    <submittedName>
        <fullName evidence="10">FAD-linked oxidase C-terminal domain-containing protein</fullName>
    </submittedName>
</protein>
<dbReference type="RefSeq" id="WP_283343988.1">
    <property type="nucleotide sequence ID" value="NZ_JASHIF010000004.1"/>
</dbReference>
<dbReference type="SUPFAM" id="SSF46548">
    <property type="entry name" value="alpha-helical ferredoxin"/>
    <property type="match status" value="1"/>
</dbReference>
<evidence type="ECO:0000256" key="5">
    <source>
        <dbReference type="ARBA" id="ARBA00023002"/>
    </source>
</evidence>
<dbReference type="Proteomes" id="UP001236507">
    <property type="component" value="Unassembled WGS sequence"/>
</dbReference>
<sequence>MSKKLTISNFQDLQVNFAGELYYDNSAEHQAQKLIYSTDASVYQEKPIAVAVPKNTSDIQILIRFANEHQVTLIPRSAGTSLAGQVVGKGIIVDISKYLNQVLEVNVEERWVRVQPGVIRDDLNAFLKPYGLLFGPETSTSSRAMIGGMIGNNSCGLHSIVWGDTRTHLLEAKVLLSDGSEAEFKSLDRQSFYEKARLTTLEGHIYREVHRALNNPFIQESIEKAFPNKNLTRRNTGYALDMLSDNEIFQPQSTKPFNFCRLLAGSEGTLAFVTEAKINLLPLPPTESALVCIHCNSIGESLHANLVALKHRPMASELVDKYILDFTKGHHEYHKNRFFIEGDPQAILMVEFMADTQEQLSKLCDAMIKDLKEANLGYAHPIIRGADTKPAWDVRKAGLGLIRNLPGDTQPVNLIEDCAVAPEHLPAYIEELHALLEKHGLNASYYAHAGAGELHVEPMINLKTEEGKQLFRTVLAETAALVKKYDGSLSGEHGDGRLRGEFIPFMMGKEVYDLFREIKGIFDEKKIFNANKIVDTPPMNEFLRYEAGKVPNKVNTIFDFSKQESILRLAEKCSGSGDCRKTEVTGGTMCPSYMATRQEKDTTRARANILRQFLTNSTQENPFNHPEIKEVMDLCLSCKGCKAECPSQVDIAKMKAEFLQHYYDVNGIPFRTKMIGSFTKSQALGMTFPRVYNFFAQNSITSKFIKKTLGFAQERTLPLLGHITLRDWQLNRLKTQAKRQKNSIKPFNPKPSKIRKQGKVYLFCDEFTNYNDVELGKVAIKLLTALGYEVHIPEHIESGRTYLSKGMVKEAQKIAIQNVKLLSKALEDQSPIIGIEPSAILTLRDEYLDLVPAEYRAEAELVADNTYLIDEFLAQEIDKKHISPDWFTKEKRLIKLHGHCHQKALSSLVPTKKLLSLPKNFEVQLIPSGCCGMAGSFGYEEEHYETSMKIGELVLFPTVRQQPEDVLIAAPGTSCRHQIKDGTGRTALHPIEILWNALNES</sequence>
<keyword evidence="2" id="KW-0285">Flavoprotein</keyword>
<dbReference type="InterPro" id="IPR016169">
    <property type="entry name" value="FAD-bd_PCMH_sub2"/>
</dbReference>
<dbReference type="Pfam" id="PF01565">
    <property type="entry name" value="FAD_binding_4"/>
    <property type="match status" value="1"/>
</dbReference>
<keyword evidence="3" id="KW-0479">Metal-binding</keyword>
<keyword evidence="11" id="KW-1185">Reference proteome</keyword>
<accession>A0ABT6Y5V0</accession>
<dbReference type="InterPro" id="IPR036318">
    <property type="entry name" value="FAD-bd_PCMH-like_sf"/>
</dbReference>
<dbReference type="InterPro" id="IPR016164">
    <property type="entry name" value="FAD-linked_Oxase-like_C"/>
</dbReference>
<keyword evidence="6" id="KW-0408">Iron</keyword>
<organism evidence="10 11">
    <name type="scientific">Flectobacillus roseus</name>
    <dbReference type="NCBI Taxonomy" id="502259"/>
    <lineage>
        <taxon>Bacteria</taxon>
        <taxon>Pseudomonadati</taxon>
        <taxon>Bacteroidota</taxon>
        <taxon>Cytophagia</taxon>
        <taxon>Cytophagales</taxon>
        <taxon>Flectobacillaceae</taxon>
        <taxon>Flectobacillus</taxon>
    </lineage>
</organism>
<feature type="domain" description="FAD-binding PCMH-type" evidence="9">
    <location>
        <begin position="43"/>
        <end position="283"/>
    </location>
</feature>
<name>A0ABT6Y5V0_9BACT</name>